<dbReference type="InterPro" id="IPR003607">
    <property type="entry name" value="HD/PDEase_dom"/>
</dbReference>
<dbReference type="CDD" id="cd00077">
    <property type="entry name" value="HDc"/>
    <property type="match status" value="1"/>
</dbReference>
<proteinExistence type="predicted"/>
<evidence type="ECO:0000313" key="3">
    <source>
        <dbReference type="Proteomes" id="UP001515943"/>
    </source>
</evidence>
<dbReference type="Pfam" id="PF01966">
    <property type="entry name" value="HD"/>
    <property type="match status" value="1"/>
</dbReference>
<comment type="caution">
    <text evidence="2">The sequence shown here is derived from an EMBL/GenBank/DDBJ whole genome shotgun (WGS) entry which is preliminary data.</text>
</comment>
<dbReference type="EMBL" id="VSRL01000107">
    <property type="protein sequence ID" value="NKE60091.1"/>
    <property type="molecule type" value="Genomic_DNA"/>
</dbReference>
<gene>
    <name evidence="2" type="ORF">FXN61_26140</name>
</gene>
<protein>
    <submittedName>
        <fullName evidence="2">HDIG domain-containing protein</fullName>
    </submittedName>
</protein>
<dbReference type="InterPro" id="IPR006674">
    <property type="entry name" value="HD_domain"/>
</dbReference>
<dbReference type="InterPro" id="IPR006675">
    <property type="entry name" value="HDIG_dom"/>
</dbReference>
<organism evidence="2 3">
    <name type="scientific">Lentzea indica</name>
    <dbReference type="NCBI Taxonomy" id="2604800"/>
    <lineage>
        <taxon>Bacteria</taxon>
        <taxon>Bacillati</taxon>
        <taxon>Actinomycetota</taxon>
        <taxon>Actinomycetes</taxon>
        <taxon>Pseudonocardiales</taxon>
        <taxon>Pseudonocardiaceae</taxon>
        <taxon>Lentzea</taxon>
    </lineage>
</organism>
<evidence type="ECO:0000313" key="2">
    <source>
        <dbReference type="EMBL" id="NKE60091.1"/>
    </source>
</evidence>
<dbReference type="Proteomes" id="UP001515943">
    <property type="component" value="Unassembled WGS sequence"/>
</dbReference>
<evidence type="ECO:0000259" key="1">
    <source>
        <dbReference type="Pfam" id="PF01966"/>
    </source>
</evidence>
<reference evidence="2 3" key="1">
    <citation type="submission" date="2019-08" db="EMBL/GenBank/DDBJ databases">
        <title>Lentzea from Indian Himalayas.</title>
        <authorList>
            <person name="Mandal S."/>
            <person name="Mallick Gupta A."/>
            <person name="Maiti P.K."/>
            <person name="Sarkar J."/>
            <person name="Mandal S."/>
        </authorList>
    </citation>
    <scope>NUCLEOTIDE SEQUENCE [LARGE SCALE GENOMIC DNA]</scope>
    <source>
        <strain evidence="2 3">PSKA42</strain>
    </source>
</reference>
<dbReference type="Gene3D" id="1.10.8.1060">
    <property type="entry name" value="Corynebacterium glutamicum thioredoxin-dependent arsenate reductase, N-terminal domain"/>
    <property type="match status" value="1"/>
</dbReference>
<sequence>MSWKVGGVLTTEPVVVRPREADERIRRWESRLVREYDGVPPSLVHEWIERARARLGGARVRGFVPLLVERAVRASARDFPADVPGISGTPLTSWARSTASRLLAQRLPRRWAHSSGVARRAEQVARVLPVEEQDLLVAAAWLHDIGYADELVDTGLHSLDGARYLLRAGAPQRVCDLVAHHSGAAAVAEVLGLADQLAEFGDARGRLRDALWYCDMTTGPDGQPTILDDRLAEIRQRRGPDDPVVRALEINVDERRSAVRRIHRLLRRTTEWRQPLRVRLEAG</sequence>
<keyword evidence="3" id="KW-1185">Reference proteome</keyword>
<dbReference type="NCBIfam" id="TIGR00277">
    <property type="entry name" value="HDIG"/>
    <property type="match status" value="1"/>
</dbReference>
<accession>A0ABX1FNG5</accession>
<dbReference type="Gene3D" id="1.10.3210.10">
    <property type="entry name" value="Hypothetical protein af1432"/>
    <property type="match status" value="1"/>
</dbReference>
<dbReference type="SUPFAM" id="SSF109604">
    <property type="entry name" value="HD-domain/PDEase-like"/>
    <property type="match status" value="1"/>
</dbReference>
<name>A0ABX1FNG5_9PSEU</name>
<feature type="domain" description="HD" evidence="1">
    <location>
        <begin position="110"/>
        <end position="186"/>
    </location>
</feature>
<dbReference type="NCBIfam" id="NF046112">
    <property type="entry name" value="MSMEG_6209_Nter"/>
    <property type="match status" value="1"/>
</dbReference>